<accession>A0A0H4INZ3</accession>
<dbReference type="EMBL" id="KR534323">
    <property type="protein sequence ID" value="AKO61042.1"/>
    <property type="molecule type" value="Genomic_DNA"/>
</dbReference>
<sequence>MKQCNFPVELNGEEEINQLHNLVTCFIETNQKVTPSGSFIMTGEIREAKDLLSKLENSVDNYVLIHEEDVLFMQGKV</sequence>
<reference evidence="1 2" key="1">
    <citation type="submission" date="2015-05" db="EMBL/GenBank/DDBJ databases">
        <authorList>
            <person name="Wang D.B."/>
            <person name="Wang M."/>
        </authorList>
    </citation>
    <scope>NUCLEOTIDE SEQUENCE [LARGE SCALE GENOMIC DNA]</scope>
</reference>
<proteinExistence type="predicted"/>
<dbReference type="KEGG" id="vg:26796636"/>
<evidence type="ECO:0000313" key="2">
    <source>
        <dbReference type="Proteomes" id="UP000202763"/>
    </source>
</evidence>
<dbReference type="GeneID" id="26796636"/>
<name>A0A0H4INZ3_9CAUD</name>
<dbReference type="RefSeq" id="YP_009225575.1">
    <property type="nucleotide sequence ID" value="NC_029094.1"/>
</dbReference>
<organism evidence="1 2">
    <name type="scientific">Pseudoalteromonas phage H101</name>
    <dbReference type="NCBI Taxonomy" id="1654919"/>
    <lineage>
        <taxon>Viruses</taxon>
        <taxon>Duplodnaviria</taxon>
        <taxon>Heunggongvirae</taxon>
        <taxon>Uroviricota</taxon>
        <taxon>Caudoviricetes</taxon>
        <taxon>Shandongvirus</taxon>
        <taxon>Shandongvirus H101</taxon>
    </lineage>
</organism>
<keyword evidence="2" id="KW-1185">Reference proteome</keyword>
<protein>
    <submittedName>
        <fullName evidence="1">Uncharacterized protein</fullName>
    </submittedName>
</protein>
<dbReference type="Proteomes" id="UP000202763">
    <property type="component" value="Segment"/>
</dbReference>
<evidence type="ECO:0000313" key="1">
    <source>
        <dbReference type="EMBL" id="AKO61042.1"/>
    </source>
</evidence>